<dbReference type="PATRIC" id="fig|36816.3.peg.5517"/>
<reference evidence="2 3" key="1">
    <citation type="submission" date="2015-07" db="EMBL/GenBank/DDBJ databases">
        <authorList>
            <person name="Noorani M."/>
        </authorList>
    </citation>
    <scope>NUCLEOTIDE SEQUENCE [LARGE SCALE GENOMIC DNA]</scope>
    <source>
        <strain evidence="2 3">NRRL B-24567</strain>
    </source>
</reference>
<accession>A0A0M8QFQ5</accession>
<evidence type="ECO:0000256" key="1">
    <source>
        <dbReference type="SAM" id="MobiDB-lite"/>
    </source>
</evidence>
<dbReference type="AlphaFoldDB" id="A0A0M8QFQ5"/>
<sequence length="91" mass="9808">MLVQEFRTGVGPPAERWDLWQGVATRTHVPTLMRSERNDDFEATMRVLPLPRVSPVPRASARGAPGRAQGPGRHAGGTRAPHKTRGAACGS</sequence>
<dbReference type="RefSeq" id="WP_245174640.1">
    <property type="nucleotide sequence ID" value="NZ_LGCN01000213.1"/>
</dbReference>
<dbReference type="Proteomes" id="UP000037773">
    <property type="component" value="Unassembled WGS sequence"/>
</dbReference>
<name>A0A0M8QFQ5_9ACTN</name>
<feature type="compositionally biased region" description="Low complexity" evidence="1">
    <location>
        <begin position="52"/>
        <end position="72"/>
    </location>
</feature>
<dbReference type="EMBL" id="LGCN01000213">
    <property type="protein sequence ID" value="KOT35158.1"/>
    <property type="molecule type" value="Genomic_DNA"/>
</dbReference>
<protein>
    <submittedName>
        <fullName evidence="2">Uncharacterized protein</fullName>
    </submittedName>
</protein>
<comment type="caution">
    <text evidence="2">The sequence shown here is derived from an EMBL/GenBank/DDBJ whole genome shotgun (WGS) entry which is preliminary data.</text>
</comment>
<organism evidence="2 3">
    <name type="scientific">Streptomyces caelestis</name>
    <dbReference type="NCBI Taxonomy" id="36816"/>
    <lineage>
        <taxon>Bacteria</taxon>
        <taxon>Bacillati</taxon>
        <taxon>Actinomycetota</taxon>
        <taxon>Actinomycetes</taxon>
        <taxon>Kitasatosporales</taxon>
        <taxon>Streptomycetaceae</taxon>
        <taxon>Streptomyces</taxon>
    </lineage>
</organism>
<proteinExistence type="predicted"/>
<evidence type="ECO:0000313" key="3">
    <source>
        <dbReference type="Proteomes" id="UP000037773"/>
    </source>
</evidence>
<gene>
    <name evidence="2" type="ORF">ADK41_25550</name>
</gene>
<keyword evidence="3" id="KW-1185">Reference proteome</keyword>
<feature type="region of interest" description="Disordered" evidence="1">
    <location>
        <begin position="52"/>
        <end position="91"/>
    </location>
</feature>
<evidence type="ECO:0000313" key="2">
    <source>
        <dbReference type="EMBL" id="KOT35158.1"/>
    </source>
</evidence>